<keyword evidence="5" id="KW-0963">Cytoplasm</keyword>
<dbReference type="Gene3D" id="3.30.2160.10">
    <property type="entry name" value="Hect, E3 ligase catalytic domain"/>
    <property type="match status" value="1"/>
</dbReference>
<keyword evidence="6" id="KW-0597">Phosphoprotein</keyword>
<dbReference type="SUPFAM" id="SSF56204">
    <property type="entry name" value="Hect, E3 ligase catalytic domain"/>
    <property type="match status" value="1"/>
</dbReference>
<reference evidence="12 13" key="1">
    <citation type="journal article" date="2024" name="BMC Genomics">
        <title>De novo assembly and annotation of Popillia japonica's genome with initial clues to its potential as an invasive pest.</title>
        <authorList>
            <person name="Cucini C."/>
            <person name="Boschi S."/>
            <person name="Funari R."/>
            <person name="Cardaioli E."/>
            <person name="Iannotti N."/>
            <person name="Marturano G."/>
            <person name="Paoli F."/>
            <person name="Bruttini M."/>
            <person name="Carapelli A."/>
            <person name="Frati F."/>
            <person name="Nardi F."/>
        </authorList>
    </citation>
    <scope>NUCLEOTIDE SEQUENCE [LARGE SCALE GENOMIC DNA]</scope>
    <source>
        <strain evidence="12">DMR45628</strain>
    </source>
</reference>
<evidence type="ECO:0000256" key="7">
    <source>
        <dbReference type="ARBA" id="ARBA00022679"/>
    </source>
</evidence>
<comment type="caution">
    <text evidence="12">The sequence shown here is derived from an EMBL/GenBank/DDBJ whole genome shotgun (WGS) entry which is preliminary data.</text>
</comment>
<keyword evidence="7" id="KW-0808">Transferase</keyword>
<evidence type="ECO:0000256" key="9">
    <source>
        <dbReference type="ARBA" id="ARBA00022786"/>
    </source>
</evidence>
<dbReference type="Proteomes" id="UP001458880">
    <property type="component" value="Unassembled WGS sequence"/>
</dbReference>
<dbReference type="GO" id="GO:0009966">
    <property type="term" value="P:regulation of signal transduction"/>
    <property type="evidence" value="ECO:0007669"/>
    <property type="project" value="UniProtKB-ARBA"/>
</dbReference>
<dbReference type="SMART" id="SM00119">
    <property type="entry name" value="HECTc"/>
    <property type="match status" value="1"/>
</dbReference>
<feature type="domain" description="HECT" evidence="11">
    <location>
        <begin position="1"/>
        <end position="167"/>
    </location>
</feature>
<keyword evidence="13" id="KW-1185">Reference proteome</keyword>
<evidence type="ECO:0000256" key="1">
    <source>
        <dbReference type="ARBA" id="ARBA00000885"/>
    </source>
</evidence>
<evidence type="ECO:0000256" key="4">
    <source>
        <dbReference type="ARBA" id="ARBA00012485"/>
    </source>
</evidence>
<evidence type="ECO:0000256" key="10">
    <source>
        <dbReference type="PROSITE-ProRule" id="PRU00104"/>
    </source>
</evidence>
<keyword evidence="9 10" id="KW-0833">Ubl conjugation pathway</keyword>
<comment type="catalytic activity">
    <reaction evidence="1">
        <text>S-ubiquitinyl-[E2 ubiquitin-conjugating enzyme]-L-cysteine + [acceptor protein]-L-lysine = [E2 ubiquitin-conjugating enzyme]-L-cysteine + N(6)-ubiquitinyl-[acceptor protein]-L-lysine.</text>
        <dbReference type="EC" id="2.3.2.26"/>
    </reaction>
</comment>
<organism evidence="12 13">
    <name type="scientific">Popillia japonica</name>
    <name type="common">Japanese beetle</name>
    <dbReference type="NCBI Taxonomy" id="7064"/>
    <lineage>
        <taxon>Eukaryota</taxon>
        <taxon>Metazoa</taxon>
        <taxon>Ecdysozoa</taxon>
        <taxon>Arthropoda</taxon>
        <taxon>Hexapoda</taxon>
        <taxon>Insecta</taxon>
        <taxon>Pterygota</taxon>
        <taxon>Neoptera</taxon>
        <taxon>Endopterygota</taxon>
        <taxon>Coleoptera</taxon>
        <taxon>Polyphaga</taxon>
        <taxon>Scarabaeiformia</taxon>
        <taxon>Scarabaeidae</taxon>
        <taxon>Rutelinae</taxon>
        <taxon>Popillia</taxon>
    </lineage>
</organism>
<dbReference type="AlphaFoldDB" id="A0AAW1MNV3"/>
<keyword evidence="8" id="KW-0677">Repeat</keyword>
<accession>A0AAW1MNV3</accession>
<dbReference type="EC" id="2.3.2.26" evidence="4"/>
<feature type="active site" description="Glycyl thioester intermediate" evidence="10">
    <location>
        <position position="135"/>
    </location>
</feature>
<evidence type="ECO:0000259" key="11">
    <source>
        <dbReference type="PROSITE" id="PS50237"/>
    </source>
</evidence>
<dbReference type="GO" id="GO:0061630">
    <property type="term" value="F:ubiquitin protein ligase activity"/>
    <property type="evidence" value="ECO:0007669"/>
    <property type="project" value="UniProtKB-EC"/>
</dbReference>
<evidence type="ECO:0000313" key="12">
    <source>
        <dbReference type="EMBL" id="KAK9747352.1"/>
    </source>
</evidence>
<dbReference type="PROSITE" id="PS50237">
    <property type="entry name" value="HECT"/>
    <property type="match status" value="1"/>
</dbReference>
<dbReference type="Gene3D" id="3.90.1750.10">
    <property type="entry name" value="Hect, E3 ligase catalytic domains"/>
    <property type="match status" value="1"/>
</dbReference>
<evidence type="ECO:0000256" key="6">
    <source>
        <dbReference type="ARBA" id="ARBA00022553"/>
    </source>
</evidence>
<dbReference type="Gene3D" id="3.30.2410.10">
    <property type="entry name" value="Hect, E3 ligase catalytic domain"/>
    <property type="match status" value="1"/>
</dbReference>
<comment type="pathway">
    <text evidence="3">Protein modification; protein ubiquitination.</text>
</comment>
<dbReference type="Pfam" id="PF00632">
    <property type="entry name" value="HECT"/>
    <property type="match status" value="1"/>
</dbReference>
<evidence type="ECO:0000256" key="8">
    <source>
        <dbReference type="ARBA" id="ARBA00022737"/>
    </source>
</evidence>
<comment type="subcellular location">
    <subcellularLocation>
        <location evidence="2">Cytoplasm</location>
    </subcellularLocation>
</comment>
<dbReference type="GO" id="GO:0005737">
    <property type="term" value="C:cytoplasm"/>
    <property type="evidence" value="ECO:0007669"/>
    <property type="project" value="UniProtKB-SubCell"/>
</dbReference>
<dbReference type="PANTHER" id="PTHR46654">
    <property type="entry name" value="E3 UBIQUITIN-PROTEIN LIGASE HECTD3"/>
    <property type="match status" value="1"/>
</dbReference>
<sequence length="201" mass="23140">MEYVKLALNFRLHEFDEQVKAVRDGMSKVVPVPLLSLFSAYELETMVCGSPDIPLTLLKSVATYKGIDSTAPLIQWFWEVMEEFTNQERSLFLRFVWGRTRLPRTIADFRGRDFVIQVLDKYNPPDHFLPESYTCFFLLKMPRYSCKPVLQEKLKYAIHFCKSIDTDEYARVAMAGDLAVSSSSDAESDQDMDSIADHEAV</sequence>
<dbReference type="InterPro" id="IPR000569">
    <property type="entry name" value="HECT_dom"/>
</dbReference>
<proteinExistence type="predicted"/>
<dbReference type="EMBL" id="JASPKY010000031">
    <property type="protein sequence ID" value="KAK9747352.1"/>
    <property type="molecule type" value="Genomic_DNA"/>
</dbReference>
<evidence type="ECO:0000256" key="5">
    <source>
        <dbReference type="ARBA" id="ARBA00022490"/>
    </source>
</evidence>
<dbReference type="InterPro" id="IPR042469">
    <property type="entry name" value="HECTD3"/>
</dbReference>
<evidence type="ECO:0000256" key="3">
    <source>
        <dbReference type="ARBA" id="ARBA00004906"/>
    </source>
</evidence>
<evidence type="ECO:0000256" key="2">
    <source>
        <dbReference type="ARBA" id="ARBA00004496"/>
    </source>
</evidence>
<protein>
    <recommendedName>
        <fullName evidence="4">HECT-type E3 ubiquitin transferase</fullName>
        <ecNumber evidence="4">2.3.2.26</ecNumber>
    </recommendedName>
</protein>
<dbReference type="FunFam" id="3.30.2410.10:FF:000006">
    <property type="entry name" value="probable E3 ubiquitin-protein ligase HERC1 isoform X2"/>
    <property type="match status" value="1"/>
</dbReference>
<evidence type="ECO:0000313" key="13">
    <source>
        <dbReference type="Proteomes" id="UP001458880"/>
    </source>
</evidence>
<name>A0AAW1MNV3_POPJA</name>
<dbReference type="InterPro" id="IPR035983">
    <property type="entry name" value="Hect_E3_ubiquitin_ligase"/>
</dbReference>
<dbReference type="PANTHER" id="PTHR46654:SF1">
    <property type="entry name" value="E3 UBIQUITIN-PROTEIN LIGASE HECTD3"/>
    <property type="match status" value="1"/>
</dbReference>
<gene>
    <name evidence="12" type="ORF">QE152_g5320</name>
</gene>